<organism evidence="1 2">
    <name type="scientific">Candidatus Faecousia excrementigallinarum</name>
    <dbReference type="NCBI Taxonomy" id="2840806"/>
    <lineage>
        <taxon>Bacteria</taxon>
        <taxon>Bacillati</taxon>
        <taxon>Bacillota</taxon>
        <taxon>Clostridia</taxon>
        <taxon>Eubacteriales</taxon>
        <taxon>Oscillospiraceae</taxon>
        <taxon>Faecousia</taxon>
    </lineage>
</organism>
<dbReference type="Proteomes" id="UP000886796">
    <property type="component" value="Unassembled WGS sequence"/>
</dbReference>
<dbReference type="AlphaFoldDB" id="A0A9D0Z1K6"/>
<comment type="caution">
    <text evidence="1">The sequence shown here is derived from an EMBL/GenBank/DDBJ whole genome shotgun (WGS) entry which is preliminary data.</text>
</comment>
<sequence length="143" mass="15862">MLPSGITGFGDWESQPTFQGGAGAFRRLSYALARQLSGEVLSLDLDLAGKNFYAAKIQTRQGEIYLLENAPFAWVAFARSLEFGEIAFTEPPCSLPEDCHVLSLQMLQKDWQEEAGALGKAELAQIAYWKPRTVGQIVFNSWD</sequence>
<accession>A0A9D0Z1K6</accession>
<evidence type="ECO:0000313" key="2">
    <source>
        <dbReference type="Proteomes" id="UP000886796"/>
    </source>
</evidence>
<evidence type="ECO:0000313" key="1">
    <source>
        <dbReference type="EMBL" id="HIQ67469.1"/>
    </source>
</evidence>
<reference evidence="1" key="2">
    <citation type="journal article" date="2021" name="PeerJ">
        <title>Extensive microbial diversity within the chicken gut microbiome revealed by metagenomics and culture.</title>
        <authorList>
            <person name="Gilroy R."/>
            <person name="Ravi A."/>
            <person name="Getino M."/>
            <person name="Pursley I."/>
            <person name="Horton D.L."/>
            <person name="Alikhan N.F."/>
            <person name="Baker D."/>
            <person name="Gharbi K."/>
            <person name="Hall N."/>
            <person name="Watson M."/>
            <person name="Adriaenssens E.M."/>
            <person name="Foster-Nyarko E."/>
            <person name="Jarju S."/>
            <person name="Secka A."/>
            <person name="Antonio M."/>
            <person name="Oren A."/>
            <person name="Chaudhuri R.R."/>
            <person name="La Ragione R."/>
            <person name="Hildebrand F."/>
            <person name="Pallen M.J."/>
        </authorList>
    </citation>
    <scope>NUCLEOTIDE SEQUENCE</scope>
    <source>
        <strain evidence="1">13361</strain>
    </source>
</reference>
<gene>
    <name evidence="1" type="ORF">IAB74_03040</name>
</gene>
<name>A0A9D0Z1K6_9FIRM</name>
<dbReference type="EMBL" id="DVFK01000043">
    <property type="protein sequence ID" value="HIQ67469.1"/>
    <property type="molecule type" value="Genomic_DNA"/>
</dbReference>
<reference evidence="1" key="1">
    <citation type="submission" date="2020-10" db="EMBL/GenBank/DDBJ databases">
        <authorList>
            <person name="Gilroy R."/>
        </authorList>
    </citation>
    <scope>NUCLEOTIDE SEQUENCE</scope>
    <source>
        <strain evidence="1">13361</strain>
    </source>
</reference>
<protein>
    <submittedName>
        <fullName evidence="1">Uncharacterized protein</fullName>
    </submittedName>
</protein>
<proteinExistence type="predicted"/>